<dbReference type="PANTHER" id="PTHR32322:SF18">
    <property type="entry name" value="S-ADENOSYLMETHIONINE_S-ADENOSYLHOMOCYSTEINE TRANSPORTER"/>
    <property type="match status" value="1"/>
</dbReference>
<evidence type="ECO:0000313" key="8">
    <source>
        <dbReference type="EMBL" id="GGF58498.1"/>
    </source>
</evidence>
<dbReference type="SUPFAM" id="SSF103481">
    <property type="entry name" value="Multidrug resistance efflux transporter EmrE"/>
    <property type="match status" value="2"/>
</dbReference>
<protein>
    <submittedName>
        <fullName evidence="8">Multidrug DMT transporter permease</fullName>
    </submittedName>
</protein>
<dbReference type="RefSeq" id="WP_188662334.1">
    <property type="nucleotide sequence ID" value="NZ_BMHV01000005.1"/>
</dbReference>
<evidence type="ECO:0000256" key="6">
    <source>
        <dbReference type="SAM" id="Phobius"/>
    </source>
</evidence>
<dbReference type="EMBL" id="BMHV01000005">
    <property type="protein sequence ID" value="GGF58498.1"/>
    <property type="molecule type" value="Genomic_DNA"/>
</dbReference>
<feature type="transmembrane region" description="Helical" evidence="6">
    <location>
        <begin position="190"/>
        <end position="208"/>
    </location>
</feature>
<comment type="caution">
    <text evidence="8">The sequence shown here is derived from an EMBL/GenBank/DDBJ whole genome shotgun (WGS) entry which is preliminary data.</text>
</comment>
<name>A0A917BVJ0_9PROT</name>
<dbReference type="Pfam" id="PF00892">
    <property type="entry name" value="EamA"/>
    <property type="match status" value="2"/>
</dbReference>
<feature type="transmembrane region" description="Helical" evidence="6">
    <location>
        <begin position="72"/>
        <end position="93"/>
    </location>
</feature>
<dbReference type="InterPro" id="IPR050638">
    <property type="entry name" value="AA-Vitamin_Transporters"/>
</dbReference>
<keyword evidence="3 6" id="KW-0812">Transmembrane</keyword>
<dbReference type="Proteomes" id="UP000632498">
    <property type="component" value="Unassembled WGS sequence"/>
</dbReference>
<feature type="transmembrane region" description="Helical" evidence="6">
    <location>
        <begin position="40"/>
        <end position="60"/>
    </location>
</feature>
<evidence type="ECO:0000256" key="1">
    <source>
        <dbReference type="ARBA" id="ARBA00004651"/>
    </source>
</evidence>
<dbReference type="InterPro" id="IPR037185">
    <property type="entry name" value="EmrE-like"/>
</dbReference>
<gene>
    <name evidence="8" type="ORF">GCM10011332_10060</name>
</gene>
<evidence type="ECO:0000256" key="2">
    <source>
        <dbReference type="ARBA" id="ARBA00022475"/>
    </source>
</evidence>
<sequence>MPHTKSHLDGLSIILLTVLCASWGLQQVAIKLSAADIAPIVQSSIRSGGATILIGLWVLLRRKPMFEKDGTLWWGIAAGLLFSFEFVLVYFGLEYTNASRAIIFLYMSPFVVALGSQFFIPTEKLTRLQYIGLTSSFIGILVAFGESFTFPSQDMLIGDFMLIVAAIAWGATTVVIKMGPLAKASSSKTLLYQLSVSALIMPIAAWISGETWADIHFTPVAVASVAYQTIWIATFTFIVWFWLIRIYPAPKLASFSFLTPFFGVLAGGLILDEPMTPALLIAMVMVGVGIYLVNRKHTPVVV</sequence>
<feature type="transmembrane region" description="Helical" evidence="6">
    <location>
        <begin position="220"/>
        <end position="243"/>
    </location>
</feature>
<evidence type="ECO:0000256" key="4">
    <source>
        <dbReference type="ARBA" id="ARBA00022989"/>
    </source>
</evidence>
<keyword evidence="5 6" id="KW-0472">Membrane</keyword>
<keyword evidence="9" id="KW-1185">Reference proteome</keyword>
<keyword evidence="2" id="KW-1003">Cell membrane</keyword>
<dbReference type="InterPro" id="IPR000620">
    <property type="entry name" value="EamA_dom"/>
</dbReference>
<dbReference type="PANTHER" id="PTHR32322">
    <property type="entry name" value="INNER MEMBRANE TRANSPORTER"/>
    <property type="match status" value="1"/>
</dbReference>
<feature type="transmembrane region" description="Helical" evidence="6">
    <location>
        <begin position="277"/>
        <end position="294"/>
    </location>
</feature>
<evidence type="ECO:0000313" key="9">
    <source>
        <dbReference type="Proteomes" id="UP000632498"/>
    </source>
</evidence>
<reference evidence="8" key="1">
    <citation type="journal article" date="2014" name="Int. J. Syst. Evol. Microbiol.">
        <title>Complete genome sequence of Corynebacterium casei LMG S-19264T (=DSM 44701T), isolated from a smear-ripened cheese.</title>
        <authorList>
            <consortium name="US DOE Joint Genome Institute (JGI-PGF)"/>
            <person name="Walter F."/>
            <person name="Albersmeier A."/>
            <person name="Kalinowski J."/>
            <person name="Ruckert C."/>
        </authorList>
    </citation>
    <scope>NUCLEOTIDE SEQUENCE</scope>
    <source>
        <strain evidence="8">CGMCC 1.15254</strain>
    </source>
</reference>
<accession>A0A917BVJ0</accession>
<feature type="transmembrane region" description="Helical" evidence="6">
    <location>
        <begin position="99"/>
        <end position="119"/>
    </location>
</feature>
<reference evidence="8" key="2">
    <citation type="submission" date="2020-09" db="EMBL/GenBank/DDBJ databases">
        <authorList>
            <person name="Sun Q."/>
            <person name="Zhou Y."/>
        </authorList>
    </citation>
    <scope>NUCLEOTIDE SEQUENCE</scope>
    <source>
        <strain evidence="8">CGMCC 1.15254</strain>
    </source>
</reference>
<evidence type="ECO:0000259" key="7">
    <source>
        <dbReference type="Pfam" id="PF00892"/>
    </source>
</evidence>
<keyword evidence="4 6" id="KW-1133">Transmembrane helix</keyword>
<feature type="transmembrane region" description="Helical" evidence="6">
    <location>
        <begin position="156"/>
        <end position="178"/>
    </location>
</feature>
<feature type="domain" description="EamA" evidence="7">
    <location>
        <begin position="12"/>
        <end position="143"/>
    </location>
</feature>
<organism evidence="8 9">
    <name type="scientific">Terasakiella brassicae</name>
    <dbReference type="NCBI Taxonomy" id="1634917"/>
    <lineage>
        <taxon>Bacteria</taxon>
        <taxon>Pseudomonadati</taxon>
        <taxon>Pseudomonadota</taxon>
        <taxon>Alphaproteobacteria</taxon>
        <taxon>Rhodospirillales</taxon>
        <taxon>Terasakiellaceae</taxon>
        <taxon>Terasakiella</taxon>
    </lineage>
</organism>
<feature type="transmembrane region" description="Helical" evidence="6">
    <location>
        <begin position="252"/>
        <end position="271"/>
    </location>
</feature>
<feature type="domain" description="EamA" evidence="7">
    <location>
        <begin position="157"/>
        <end position="294"/>
    </location>
</feature>
<dbReference type="AlphaFoldDB" id="A0A917BVJ0"/>
<comment type="subcellular location">
    <subcellularLocation>
        <location evidence="1">Cell membrane</location>
        <topology evidence="1">Multi-pass membrane protein</topology>
    </subcellularLocation>
</comment>
<feature type="transmembrane region" description="Helical" evidence="6">
    <location>
        <begin position="131"/>
        <end position="150"/>
    </location>
</feature>
<proteinExistence type="predicted"/>
<evidence type="ECO:0000256" key="5">
    <source>
        <dbReference type="ARBA" id="ARBA00023136"/>
    </source>
</evidence>
<evidence type="ECO:0000256" key="3">
    <source>
        <dbReference type="ARBA" id="ARBA00022692"/>
    </source>
</evidence>
<dbReference type="GO" id="GO:0005886">
    <property type="term" value="C:plasma membrane"/>
    <property type="evidence" value="ECO:0007669"/>
    <property type="project" value="UniProtKB-SubCell"/>
</dbReference>